<sequence>MHKKQNECIIMQYRTAHEKRYFTTAMRCINIGRKMLMQVCLYTIMG</sequence>
<evidence type="ECO:0000313" key="2">
    <source>
        <dbReference type="Proteomes" id="UP000004828"/>
    </source>
</evidence>
<name>C7GEI4_9FIRM</name>
<accession>C7GEI4</accession>
<evidence type="ECO:0000313" key="1">
    <source>
        <dbReference type="EMBL" id="EEU99775.1"/>
    </source>
</evidence>
<proteinExistence type="predicted"/>
<dbReference type="EMBL" id="ABYJ02000174">
    <property type="protein sequence ID" value="EEU99775.1"/>
    <property type="molecule type" value="Genomic_DNA"/>
</dbReference>
<dbReference type="AlphaFoldDB" id="C7GEI4"/>
<organism evidence="1 2">
    <name type="scientific">Roseburia intestinalis L1-82</name>
    <dbReference type="NCBI Taxonomy" id="536231"/>
    <lineage>
        <taxon>Bacteria</taxon>
        <taxon>Bacillati</taxon>
        <taxon>Bacillota</taxon>
        <taxon>Clostridia</taxon>
        <taxon>Lachnospirales</taxon>
        <taxon>Lachnospiraceae</taxon>
        <taxon>Roseburia</taxon>
    </lineage>
</organism>
<reference evidence="1 2" key="1">
    <citation type="submission" date="2009-08" db="EMBL/GenBank/DDBJ databases">
        <authorList>
            <person name="Weinstock G."/>
            <person name="Sodergren E."/>
            <person name="Clifton S."/>
            <person name="Fulton L."/>
            <person name="Fulton B."/>
            <person name="Courtney L."/>
            <person name="Fronick C."/>
            <person name="Harrison M."/>
            <person name="Strong C."/>
            <person name="Farmer C."/>
            <person name="Delahaunty K."/>
            <person name="Markovic C."/>
            <person name="Hall O."/>
            <person name="Minx P."/>
            <person name="Tomlinson C."/>
            <person name="Mitreva M."/>
            <person name="Nelson J."/>
            <person name="Hou S."/>
            <person name="Wollam A."/>
            <person name="Pepin K.H."/>
            <person name="Johnson M."/>
            <person name="Bhonagiri V."/>
            <person name="Nash W.E."/>
            <person name="Warren W."/>
            <person name="Chinwalla A."/>
            <person name="Mardis E.R."/>
            <person name="Wilson R.K."/>
        </authorList>
    </citation>
    <scope>NUCLEOTIDE SEQUENCE [LARGE SCALE GENOMIC DNA]</scope>
    <source>
        <strain evidence="1 2">L1-82</strain>
    </source>
</reference>
<dbReference type="Proteomes" id="UP000004828">
    <property type="component" value="Unassembled WGS sequence"/>
</dbReference>
<dbReference type="HOGENOM" id="CLU_3188526_0_0_9"/>
<protein>
    <submittedName>
        <fullName evidence="1">Uncharacterized protein</fullName>
    </submittedName>
</protein>
<gene>
    <name evidence="1" type="ORF">ROSINTL182_08336</name>
</gene>
<comment type="caution">
    <text evidence="1">The sequence shown here is derived from an EMBL/GenBank/DDBJ whole genome shotgun (WGS) entry which is preliminary data.</text>
</comment>